<proteinExistence type="predicted"/>
<gene>
    <name evidence="2" type="ORF">GGD88_001478</name>
</gene>
<dbReference type="RefSeq" id="WP_184433512.1">
    <property type="nucleotide sequence ID" value="NZ_JACIGI010000009.1"/>
</dbReference>
<comment type="caution">
    <text evidence="2">The sequence shown here is derived from an EMBL/GenBank/DDBJ whole genome shotgun (WGS) entry which is preliminary data.</text>
</comment>
<sequence length="177" mass="19440">MSLGSLTWEAVAALYASVVATAALALELRRWFVSGVRLTLSASYPMIAIGIPEAKNRDYLILFVENRGDKSTTIKCMHLRNRRSIKHVLKKQKSWHAFVPHPSISPDEPGVPHLLSSGGKWEGVIEVNEELKRCIESGNLQVGIGATHANKPVFISVKPSTPQGESDRCERGGRRTG</sequence>
<reference evidence="2 3" key="1">
    <citation type="submission" date="2020-08" db="EMBL/GenBank/DDBJ databases">
        <title>Genome sequencing of Purple Non-Sulfur Bacteria from various extreme environments.</title>
        <authorList>
            <person name="Mayer M."/>
        </authorList>
    </citation>
    <scope>NUCLEOTIDE SEQUENCE [LARGE SCALE GENOMIC DNA]</scope>
    <source>
        <strain evidence="2 3">JA135</strain>
    </source>
</reference>
<keyword evidence="3" id="KW-1185">Reference proteome</keyword>
<name>A0A7W6RYV3_9PROT</name>
<feature type="compositionally biased region" description="Basic and acidic residues" evidence="1">
    <location>
        <begin position="165"/>
        <end position="177"/>
    </location>
</feature>
<evidence type="ECO:0000313" key="3">
    <source>
        <dbReference type="Proteomes" id="UP000555728"/>
    </source>
</evidence>
<dbReference type="Proteomes" id="UP000555728">
    <property type="component" value="Unassembled WGS sequence"/>
</dbReference>
<protein>
    <submittedName>
        <fullName evidence="2">Uncharacterized protein</fullName>
    </submittedName>
</protein>
<evidence type="ECO:0000256" key="1">
    <source>
        <dbReference type="SAM" id="MobiDB-lite"/>
    </source>
</evidence>
<feature type="region of interest" description="Disordered" evidence="1">
    <location>
        <begin position="155"/>
        <end position="177"/>
    </location>
</feature>
<accession>A0A7W6RYV3</accession>
<evidence type="ECO:0000313" key="2">
    <source>
        <dbReference type="EMBL" id="MBB4285758.1"/>
    </source>
</evidence>
<dbReference type="AlphaFoldDB" id="A0A7W6RYV3"/>
<dbReference type="EMBL" id="JACIGI010000009">
    <property type="protein sequence ID" value="MBB4285758.1"/>
    <property type="molecule type" value="Genomic_DNA"/>
</dbReference>
<organism evidence="2 3">
    <name type="scientific">Roseospira goensis</name>
    <dbReference type="NCBI Taxonomy" id="391922"/>
    <lineage>
        <taxon>Bacteria</taxon>
        <taxon>Pseudomonadati</taxon>
        <taxon>Pseudomonadota</taxon>
        <taxon>Alphaproteobacteria</taxon>
        <taxon>Rhodospirillales</taxon>
        <taxon>Rhodospirillaceae</taxon>
        <taxon>Roseospira</taxon>
    </lineage>
</organism>